<gene>
    <name evidence="2" type="ORF">BSAL_44015</name>
</gene>
<proteinExistence type="predicted"/>
<protein>
    <submittedName>
        <fullName evidence="2">IQ calmodulin-binding protein, putative</fullName>
    </submittedName>
</protein>
<keyword evidence="3" id="KW-1185">Reference proteome</keyword>
<dbReference type="PROSITE" id="PS50096">
    <property type="entry name" value="IQ"/>
    <property type="match status" value="2"/>
</dbReference>
<evidence type="ECO:0000313" key="2">
    <source>
        <dbReference type="EMBL" id="CUG93656.1"/>
    </source>
</evidence>
<dbReference type="OrthoDB" id="10253073at2759"/>
<feature type="region of interest" description="Disordered" evidence="1">
    <location>
        <begin position="314"/>
        <end position="335"/>
    </location>
</feature>
<dbReference type="OMA" id="MFQWASA"/>
<dbReference type="Proteomes" id="UP000051952">
    <property type="component" value="Unassembled WGS sequence"/>
</dbReference>
<organism evidence="2 3">
    <name type="scientific">Bodo saltans</name>
    <name type="common">Flagellated protozoan</name>
    <dbReference type="NCBI Taxonomy" id="75058"/>
    <lineage>
        <taxon>Eukaryota</taxon>
        <taxon>Discoba</taxon>
        <taxon>Euglenozoa</taxon>
        <taxon>Kinetoplastea</taxon>
        <taxon>Metakinetoplastina</taxon>
        <taxon>Eubodonida</taxon>
        <taxon>Bodonidae</taxon>
        <taxon>Bodo</taxon>
    </lineage>
</organism>
<dbReference type="AlphaFoldDB" id="A0A0S4JTE4"/>
<dbReference type="PANTHER" id="PTHR33504">
    <property type="entry name" value="NADH DEHYDROGENASE (UBIQUINONE) 1 BETA SUBCOMPLEX, 4"/>
    <property type="match status" value="1"/>
</dbReference>
<dbReference type="VEuPathDB" id="TriTrypDB:BSAL_44015"/>
<reference evidence="3" key="1">
    <citation type="submission" date="2015-09" db="EMBL/GenBank/DDBJ databases">
        <authorList>
            <consortium name="Pathogen Informatics"/>
        </authorList>
    </citation>
    <scope>NUCLEOTIDE SEQUENCE [LARGE SCALE GENOMIC DNA]</scope>
    <source>
        <strain evidence="3">Lake Konstanz</strain>
    </source>
</reference>
<accession>A0A0S4JTE4</accession>
<evidence type="ECO:0000256" key="1">
    <source>
        <dbReference type="SAM" id="MobiDB-lite"/>
    </source>
</evidence>
<dbReference type="PROSITE" id="PS51257">
    <property type="entry name" value="PROKAR_LIPOPROTEIN"/>
    <property type="match status" value="1"/>
</dbReference>
<dbReference type="PANTHER" id="PTHR33504:SF2">
    <property type="entry name" value="PROTEIN MFI"/>
    <property type="match status" value="1"/>
</dbReference>
<name>A0A0S4JTE4_BODSA</name>
<evidence type="ECO:0000313" key="3">
    <source>
        <dbReference type="Proteomes" id="UP000051952"/>
    </source>
</evidence>
<dbReference type="EMBL" id="CYKH01002178">
    <property type="protein sequence ID" value="CUG93656.1"/>
    <property type="molecule type" value="Genomic_DNA"/>
</dbReference>
<sequence>MRQSVFARSTFFAMWFLTSLQKPRAMLFFVIVLSCVPSHCETTYTRGKKMSVLSDLDDDVHMSSYIWQGNGWRRTKPQKKWLIGVGRDRLPVSAYLLAAVELQRFWRGILLRRRVLKKYISASFVRAWKQEEQVVLRAYRATPRAPEAAFGELVKRVQAQWRTALLRAEFDRWEHLQRWPIYWVAAATIQRAWVDFQYHRNLKRHRNRSKRIYKTKADHAAGKIQHMWKGYIHKRIFKFFVALIKFREQGDPALMLKCIDPGEAAMMDKAAGLHVRFRLAGAHFPPIIVYKVFTHNNVADVGSFAPKDYASRKKETQKQTPAVLHNTTHQRSRDNRNSWYQRVDNNFWRPVDMAVLKNAEDIAHLQQTQATKHADIIPQGSAYHYSRLRRQVDKEIKGKQTRRLWLAELYSSEQCRHRPTYEHSTVKNDAKKIFFSMGEHEVDEEVQRLTDWTDQLDFESYRRDWLRQATTAGSDTKLLIA</sequence>